<evidence type="ECO:0000313" key="2">
    <source>
        <dbReference type="Proteomes" id="UP000183832"/>
    </source>
</evidence>
<dbReference type="EMBL" id="CVRI01000064">
    <property type="protein sequence ID" value="CRL05408.1"/>
    <property type="molecule type" value="Genomic_DNA"/>
</dbReference>
<accession>A0A1J1IZ90</accession>
<evidence type="ECO:0000313" key="1">
    <source>
        <dbReference type="EMBL" id="CRL05408.1"/>
    </source>
</evidence>
<dbReference type="AlphaFoldDB" id="A0A1J1IZ90"/>
<gene>
    <name evidence="1" type="ORF">CLUMA_CG018384</name>
</gene>
<organism evidence="1 2">
    <name type="scientific">Clunio marinus</name>
    <dbReference type="NCBI Taxonomy" id="568069"/>
    <lineage>
        <taxon>Eukaryota</taxon>
        <taxon>Metazoa</taxon>
        <taxon>Ecdysozoa</taxon>
        <taxon>Arthropoda</taxon>
        <taxon>Hexapoda</taxon>
        <taxon>Insecta</taxon>
        <taxon>Pterygota</taxon>
        <taxon>Neoptera</taxon>
        <taxon>Endopterygota</taxon>
        <taxon>Diptera</taxon>
        <taxon>Nematocera</taxon>
        <taxon>Chironomoidea</taxon>
        <taxon>Chironomidae</taxon>
        <taxon>Clunio</taxon>
    </lineage>
</organism>
<keyword evidence="2" id="KW-1185">Reference proteome</keyword>
<name>A0A1J1IZ90_9DIPT</name>
<proteinExistence type="predicted"/>
<sequence>MTLELMRDINLYIPYDKRHGTLLYHVLRETANFLRFHSMPTSFKDEIVIGKTKEKFLSNSSEKKPQNVCPLHIGKRERKKET</sequence>
<reference evidence="1 2" key="1">
    <citation type="submission" date="2015-04" db="EMBL/GenBank/DDBJ databases">
        <authorList>
            <person name="Syromyatnikov M.Y."/>
            <person name="Popov V.N."/>
        </authorList>
    </citation>
    <scope>NUCLEOTIDE SEQUENCE [LARGE SCALE GENOMIC DNA]</scope>
</reference>
<dbReference type="Proteomes" id="UP000183832">
    <property type="component" value="Unassembled WGS sequence"/>
</dbReference>
<protein>
    <submittedName>
        <fullName evidence="1">CLUMA_CG018384, isoform A</fullName>
    </submittedName>
</protein>